<dbReference type="EMBL" id="KB908592">
    <property type="protein sequence ID" value="EOA86668.1"/>
    <property type="molecule type" value="Genomic_DNA"/>
</dbReference>
<keyword evidence="3" id="KW-1185">Reference proteome</keyword>
<reference evidence="2 3" key="2">
    <citation type="journal article" date="2013" name="PLoS Genet.">
        <title>Comparative genome structure, secondary metabolite, and effector coding capacity across Cochliobolus pathogens.</title>
        <authorList>
            <person name="Condon B.J."/>
            <person name="Leng Y."/>
            <person name="Wu D."/>
            <person name="Bushley K.E."/>
            <person name="Ohm R.A."/>
            <person name="Otillar R."/>
            <person name="Martin J."/>
            <person name="Schackwitz W."/>
            <person name="Grimwood J."/>
            <person name="MohdZainudin N."/>
            <person name="Xue C."/>
            <person name="Wang R."/>
            <person name="Manning V.A."/>
            <person name="Dhillon B."/>
            <person name="Tu Z.J."/>
            <person name="Steffenson B.J."/>
            <person name="Salamov A."/>
            <person name="Sun H."/>
            <person name="Lowry S."/>
            <person name="LaButti K."/>
            <person name="Han J."/>
            <person name="Copeland A."/>
            <person name="Lindquist E."/>
            <person name="Barry K."/>
            <person name="Schmutz J."/>
            <person name="Baker S.E."/>
            <person name="Ciuffetti L.M."/>
            <person name="Grigoriev I.V."/>
            <person name="Zhong S."/>
            <person name="Turgeon B.G."/>
        </authorList>
    </citation>
    <scope>NUCLEOTIDE SEQUENCE [LARGE SCALE GENOMIC DNA]</scope>
    <source>
        <strain evidence="3">28A</strain>
    </source>
</reference>
<dbReference type="HOGENOM" id="CLU_2499283_0_0_1"/>
<gene>
    <name evidence="2" type="ORF">SETTUDRAFT_19184</name>
</gene>
<dbReference type="Proteomes" id="UP000016935">
    <property type="component" value="Unassembled WGS sequence"/>
</dbReference>
<sequence length="86" mass="9034">MAKLATKSKVRSPHSGTQSQTKPSPRPWAPSRHEPAAQDAQGMLVLVTTSALGVENPVLDPWQCGECGEFASTSAVTGVVSSVAWM</sequence>
<dbReference type="AlphaFoldDB" id="R0K0P6"/>
<dbReference type="GeneID" id="19402172"/>
<name>R0K0P6_EXST2</name>
<organism evidence="2 3">
    <name type="scientific">Exserohilum turcicum (strain 28A)</name>
    <name type="common">Northern leaf blight fungus</name>
    <name type="synonym">Setosphaeria turcica</name>
    <dbReference type="NCBI Taxonomy" id="671987"/>
    <lineage>
        <taxon>Eukaryota</taxon>
        <taxon>Fungi</taxon>
        <taxon>Dikarya</taxon>
        <taxon>Ascomycota</taxon>
        <taxon>Pezizomycotina</taxon>
        <taxon>Dothideomycetes</taxon>
        <taxon>Pleosporomycetidae</taxon>
        <taxon>Pleosporales</taxon>
        <taxon>Pleosporineae</taxon>
        <taxon>Pleosporaceae</taxon>
        <taxon>Exserohilum</taxon>
    </lineage>
</organism>
<evidence type="ECO:0000313" key="2">
    <source>
        <dbReference type="EMBL" id="EOA86668.1"/>
    </source>
</evidence>
<feature type="region of interest" description="Disordered" evidence="1">
    <location>
        <begin position="1"/>
        <end position="40"/>
    </location>
</feature>
<proteinExistence type="predicted"/>
<feature type="compositionally biased region" description="Polar residues" evidence="1">
    <location>
        <begin position="14"/>
        <end position="23"/>
    </location>
</feature>
<evidence type="ECO:0000313" key="3">
    <source>
        <dbReference type="Proteomes" id="UP000016935"/>
    </source>
</evidence>
<protein>
    <submittedName>
        <fullName evidence="2">Uncharacterized protein</fullName>
    </submittedName>
</protein>
<evidence type="ECO:0000256" key="1">
    <source>
        <dbReference type="SAM" id="MobiDB-lite"/>
    </source>
</evidence>
<feature type="compositionally biased region" description="Basic residues" evidence="1">
    <location>
        <begin position="1"/>
        <end position="12"/>
    </location>
</feature>
<reference evidence="2 3" key="1">
    <citation type="journal article" date="2012" name="PLoS Pathog.">
        <title>Diverse lifestyles and strategies of plant pathogenesis encoded in the genomes of eighteen Dothideomycetes fungi.</title>
        <authorList>
            <person name="Ohm R.A."/>
            <person name="Feau N."/>
            <person name="Henrissat B."/>
            <person name="Schoch C.L."/>
            <person name="Horwitz B.A."/>
            <person name="Barry K.W."/>
            <person name="Condon B.J."/>
            <person name="Copeland A.C."/>
            <person name="Dhillon B."/>
            <person name="Glaser F."/>
            <person name="Hesse C.N."/>
            <person name="Kosti I."/>
            <person name="LaButti K."/>
            <person name="Lindquist E.A."/>
            <person name="Lucas S."/>
            <person name="Salamov A.A."/>
            <person name="Bradshaw R.E."/>
            <person name="Ciuffetti L."/>
            <person name="Hamelin R.C."/>
            <person name="Kema G.H.J."/>
            <person name="Lawrence C."/>
            <person name="Scott J.A."/>
            <person name="Spatafora J.W."/>
            <person name="Turgeon B.G."/>
            <person name="de Wit P.J.G.M."/>
            <person name="Zhong S."/>
            <person name="Goodwin S.B."/>
            <person name="Grigoriev I.V."/>
        </authorList>
    </citation>
    <scope>NUCLEOTIDE SEQUENCE [LARGE SCALE GENOMIC DNA]</scope>
    <source>
        <strain evidence="3">28A</strain>
    </source>
</reference>
<accession>R0K0P6</accession>
<dbReference type="RefSeq" id="XP_008024885.1">
    <property type="nucleotide sequence ID" value="XM_008026694.1"/>
</dbReference>